<sequence>MDNVRPLKAVVARVAAGMPSSEPLTQTSLALPTSLQDLDLDTLPARLDDTTLAMVRRIADEPPPALTRCDERHFKQCMRVMRTTLPSRSAEDDLSGSLFATAYYKSLGHRSNEAISFLLEHALAECRWFPTIVECNAILARWSRGDDAFARHGQATAIVRREVEARFAEALEALEEGRLCQAEINALPDQWKRIAAERCLLWHHDDGSFTDRTGKAARDEKQAKVSGSLG</sequence>
<gene>
    <name evidence="1" type="ORF">NX02_21975</name>
</gene>
<dbReference type="AlphaFoldDB" id="W0AG01"/>
<dbReference type="HOGENOM" id="CLU_1249555_0_0_5"/>
<evidence type="ECO:0000313" key="1">
    <source>
        <dbReference type="EMBL" id="AHE56021.1"/>
    </source>
</evidence>
<dbReference type="Proteomes" id="UP000018851">
    <property type="component" value="Chromosome"/>
</dbReference>
<protein>
    <submittedName>
        <fullName evidence="1">Uncharacterized protein</fullName>
    </submittedName>
</protein>
<keyword evidence="2" id="KW-1185">Reference proteome</keyword>
<proteinExistence type="predicted"/>
<dbReference type="eggNOG" id="ENOG5032JJB">
    <property type="taxonomic scope" value="Bacteria"/>
</dbReference>
<reference evidence="1 2" key="1">
    <citation type="submission" date="2013-07" db="EMBL/GenBank/DDBJ databases">
        <title>Completed genome of Sphingomonas sanxanigenens NX02.</title>
        <authorList>
            <person name="Ma T."/>
            <person name="Huang H."/>
            <person name="Wu M."/>
            <person name="Li X."/>
            <person name="Li G."/>
        </authorList>
    </citation>
    <scope>NUCLEOTIDE SEQUENCE [LARGE SCALE GENOMIC DNA]</scope>
    <source>
        <strain evidence="1 2">NX02</strain>
    </source>
</reference>
<dbReference type="EMBL" id="CP006644">
    <property type="protein sequence ID" value="AHE56021.1"/>
    <property type="molecule type" value="Genomic_DNA"/>
</dbReference>
<name>W0AG01_9SPHN</name>
<dbReference type="RefSeq" id="WP_025294167.1">
    <property type="nucleotide sequence ID" value="NZ_CP006644.1"/>
</dbReference>
<organism evidence="1 2">
    <name type="scientific">Sphingomonas sanxanigenens DSM 19645 = NX02</name>
    <dbReference type="NCBI Taxonomy" id="1123269"/>
    <lineage>
        <taxon>Bacteria</taxon>
        <taxon>Pseudomonadati</taxon>
        <taxon>Pseudomonadota</taxon>
        <taxon>Alphaproteobacteria</taxon>
        <taxon>Sphingomonadales</taxon>
        <taxon>Sphingomonadaceae</taxon>
        <taxon>Sphingomonas</taxon>
    </lineage>
</organism>
<dbReference type="KEGG" id="ssan:NX02_21975"/>
<accession>W0AG01</accession>
<evidence type="ECO:0000313" key="2">
    <source>
        <dbReference type="Proteomes" id="UP000018851"/>
    </source>
</evidence>
<dbReference type="PATRIC" id="fig|1123269.5.peg.4299"/>